<dbReference type="AlphaFoldDB" id="A0A1F7IDG0"/>
<dbReference type="STRING" id="1802056.A2954_05360"/>
<comment type="caution">
    <text evidence="2">The sequence shown here is derived from an EMBL/GenBank/DDBJ whole genome shotgun (WGS) entry which is preliminary data.</text>
</comment>
<dbReference type="Proteomes" id="UP000177698">
    <property type="component" value="Unassembled WGS sequence"/>
</dbReference>
<comment type="similarity">
    <text evidence="1">Belongs to the phD/YefM antitoxin family.</text>
</comment>
<proteinExistence type="inferred from homology"/>
<dbReference type="InterPro" id="IPR036165">
    <property type="entry name" value="YefM-like_sf"/>
</dbReference>
<dbReference type="SUPFAM" id="SSF143120">
    <property type="entry name" value="YefM-like"/>
    <property type="match status" value="1"/>
</dbReference>
<sequence>MKRVSIYLLRDNLASYLNEVANSGETIIVEKYKKPIAIINPPKKKLVKKKEFEKFFGFLKTKGDNETGVEYENRVRRGSRERKYMRDLRKRIT</sequence>
<name>A0A1F7IDG0_9BACT</name>
<evidence type="ECO:0000313" key="3">
    <source>
        <dbReference type="Proteomes" id="UP000177698"/>
    </source>
</evidence>
<protein>
    <recommendedName>
        <fullName evidence="4">Antitoxin</fullName>
    </recommendedName>
</protein>
<gene>
    <name evidence="2" type="ORF">A2954_05360</name>
</gene>
<accession>A0A1F7IDG0</accession>
<evidence type="ECO:0000256" key="1">
    <source>
        <dbReference type="ARBA" id="ARBA00009981"/>
    </source>
</evidence>
<dbReference type="EMBL" id="MGAG01000012">
    <property type="protein sequence ID" value="OGK41385.1"/>
    <property type="molecule type" value="Genomic_DNA"/>
</dbReference>
<reference evidence="2 3" key="1">
    <citation type="journal article" date="2016" name="Nat. Commun.">
        <title>Thousands of microbial genomes shed light on interconnected biogeochemical processes in an aquifer system.</title>
        <authorList>
            <person name="Anantharaman K."/>
            <person name="Brown C.T."/>
            <person name="Hug L.A."/>
            <person name="Sharon I."/>
            <person name="Castelle C.J."/>
            <person name="Probst A.J."/>
            <person name="Thomas B.C."/>
            <person name="Singh A."/>
            <person name="Wilkins M.J."/>
            <person name="Karaoz U."/>
            <person name="Brodie E.L."/>
            <person name="Williams K.H."/>
            <person name="Hubbard S.S."/>
            <person name="Banfield J.F."/>
        </authorList>
    </citation>
    <scope>NUCLEOTIDE SEQUENCE [LARGE SCALE GENOMIC DNA]</scope>
</reference>
<organism evidence="2 3">
    <name type="scientific">Candidatus Roizmanbacteria bacterium RIFCSPLOWO2_01_FULL_37_12</name>
    <dbReference type="NCBI Taxonomy" id="1802056"/>
    <lineage>
        <taxon>Bacteria</taxon>
        <taxon>Candidatus Roizmaniibacteriota</taxon>
    </lineage>
</organism>
<evidence type="ECO:0000313" key="2">
    <source>
        <dbReference type="EMBL" id="OGK41385.1"/>
    </source>
</evidence>
<evidence type="ECO:0008006" key="4">
    <source>
        <dbReference type="Google" id="ProtNLM"/>
    </source>
</evidence>